<sequence>MPQGRSKLLLRGEADALENMPPSAVCPWLQRSLSHSEHTTKTGRAHVRAWMAGESLYCPHRRLQASAPPKHSGSGNGPISLDQDLRGFAGKFVGALCAPAALPHPHIHRKTLNPAQPPSRASGTVVGAHERSVLPGPFPRCIIPRETELSLGWGPGGLVERAQQAAADPDTPAADGDVRTISRLRAARTGPFGGPLPIFTSW</sequence>
<reference evidence="1" key="1">
    <citation type="submission" date="2022-10" db="EMBL/GenBank/DDBJ databases">
        <title>Puccinia triticina Genome sequencing and assembly.</title>
        <authorList>
            <person name="Li C."/>
        </authorList>
    </citation>
    <scope>NUCLEOTIDE SEQUENCE</scope>
    <source>
        <strain evidence="1">Pt15</strain>
    </source>
</reference>
<accession>A0ABY7D6U0</accession>
<gene>
    <name evidence="1" type="ORF">PtA15_15A91</name>
</gene>
<evidence type="ECO:0000313" key="2">
    <source>
        <dbReference type="Proteomes" id="UP001164743"/>
    </source>
</evidence>
<organism evidence="1 2">
    <name type="scientific">Puccinia triticina</name>
    <dbReference type="NCBI Taxonomy" id="208348"/>
    <lineage>
        <taxon>Eukaryota</taxon>
        <taxon>Fungi</taxon>
        <taxon>Dikarya</taxon>
        <taxon>Basidiomycota</taxon>
        <taxon>Pucciniomycotina</taxon>
        <taxon>Pucciniomycetes</taxon>
        <taxon>Pucciniales</taxon>
        <taxon>Pucciniaceae</taxon>
        <taxon>Puccinia</taxon>
    </lineage>
</organism>
<dbReference type="RefSeq" id="XP_053027255.1">
    <property type="nucleotide sequence ID" value="XM_053163747.1"/>
</dbReference>
<dbReference type="Proteomes" id="UP001164743">
    <property type="component" value="Chromosome 15A"/>
</dbReference>
<evidence type="ECO:0000313" key="1">
    <source>
        <dbReference type="EMBL" id="WAQ91700.1"/>
    </source>
</evidence>
<keyword evidence="2" id="KW-1185">Reference proteome</keyword>
<dbReference type="GeneID" id="77804641"/>
<proteinExistence type="predicted"/>
<protein>
    <submittedName>
        <fullName evidence="1">Uncharacterized protein</fullName>
    </submittedName>
</protein>
<dbReference type="EMBL" id="CP110435">
    <property type="protein sequence ID" value="WAQ91700.1"/>
    <property type="molecule type" value="Genomic_DNA"/>
</dbReference>
<name>A0ABY7D6U0_9BASI</name>